<evidence type="ECO:0000313" key="10">
    <source>
        <dbReference type="Proteomes" id="UP000078284"/>
    </source>
</evidence>
<evidence type="ECO:0000256" key="5">
    <source>
        <dbReference type="SAM" id="SignalP"/>
    </source>
</evidence>
<evidence type="ECO:0000259" key="6">
    <source>
        <dbReference type="PROSITE" id="PS50011"/>
    </source>
</evidence>
<dbReference type="GO" id="GO:0004521">
    <property type="term" value="F:RNA endonuclease activity"/>
    <property type="evidence" value="ECO:0007669"/>
    <property type="project" value="InterPro"/>
</dbReference>
<protein>
    <submittedName>
        <fullName evidence="9">Uncharacterized protein</fullName>
    </submittedName>
</protein>
<dbReference type="Proteomes" id="UP000434276">
    <property type="component" value="Unassembled WGS sequence"/>
</dbReference>
<dbReference type="Gene3D" id="1.10.510.10">
    <property type="entry name" value="Transferase(Phosphotransferase) domain 1"/>
    <property type="match status" value="1"/>
</dbReference>
<accession>A0A5S9XBB5</accession>
<dbReference type="Proteomes" id="UP000078284">
    <property type="component" value="Chromosome 3"/>
</dbReference>
<dbReference type="PANTHER" id="PTHR13954:SF6">
    <property type="entry name" value="NON-SPECIFIC SERINE_THREONINE PROTEIN KINASE"/>
    <property type="match status" value="1"/>
</dbReference>
<feature type="domain" description="KEN" evidence="7">
    <location>
        <begin position="411"/>
        <end position="554"/>
    </location>
</feature>
<dbReference type="GO" id="GO:0030968">
    <property type="term" value="P:endoplasmic reticulum unfolded protein response"/>
    <property type="evidence" value="ECO:0007669"/>
    <property type="project" value="InterPro"/>
</dbReference>
<dbReference type="GO" id="GO:0004674">
    <property type="term" value="F:protein serine/threonine kinase activity"/>
    <property type="evidence" value="ECO:0007669"/>
    <property type="project" value="InterPro"/>
</dbReference>
<dbReference type="Pfam" id="PF00069">
    <property type="entry name" value="Pkinase"/>
    <property type="match status" value="1"/>
</dbReference>
<dbReference type="InterPro" id="IPR011009">
    <property type="entry name" value="Kinase-like_dom_sf"/>
</dbReference>
<dbReference type="PANTHER" id="PTHR13954">
    <property type="entry name" value="IRE1-RELATED"/>
    <property type="match status" value="1"/>
</dbReference>
<dbReference type="EMBL" id="CACSHJ010000089">
    <property type="protein sequence ID" value="CAA0382108.1"/>
    <property type="molecule type" value="Genomic_DNA"/>
</dbReference>
<gene>
    <name evidence="9" type="ordered locus">AXX17_At3g11810</name>
    <name evidence="8" type="ORF">C24_LOCUS12341</name>
</gene>
<dbReference type="PROSITE" id="PS51392">
    <property type="entry name" value="KEN"/>
    <property type="match status" value="1"/>
</dbReference>
<evidence type="ECO:0000256" key="2">
    <source>
        <dbReference type="ARBA" id="ARBA00022741"/>
    </source>
</evidence>
<dbReference type="OrthoDB" id="1071649at2759"/>
<evidence type="ECO:0000256" key="4">
    <source>
        <dbReference type="SAM" id="MobiDB-lite"/>
    </source>
</evidence>
<keyword evidence="3" id="KW-0067">ATP-binding</keyword>
<feature type="domain" description="Protein kinase" evidence="6">
    <location>
        <begin position="106"/>
        <end position="408"/>
    </location>
</feature>
<dbReference type="GO" id="GO:0005524">
    <property type="term" value="F:ATP binding"/>
    <property type="evidence" value="ECO:0007669"/>
    <property type="project" value="UniProtKB-KW"/>
</dbReference>
<accession>A0A178VGQ5</accession>
<dbReference type="InterPro" id="IPR038357">
    <property type="entry name" value="KEN_sf"/>
</dbReference>
<organism evidence="9 10">
    <name type="scientific">Arabidopsis thaliana</name>
    <name type="common">Mouse-ear cress</name>
    <dbReference type="NCBI Taxonomy" id="3702"/>
    <lineage>
        <taxon>Eukaryota</taxon>
        <taxon>Viridiplantae</taxon>
        <taxon>Streptophyta</taxon>
        <taxon>Embryophyta</taxon>
        <taxon>Tracheophyta</taxon>
        <taxon>Spermatophyta</taxon>
        <taxon>Magnoliopsida</taxon>
        <taxon>eudicotyledons</taxon>
        <taxon>Gunneridae</taxon>
        <taxon>Pentapetalae</taxon>
        <taxon>rosids</taxon>
        <taxon>malvids</taxon>
        <taxon>Brassicales</taxon>
        <taxon>Brassicaceae</taxon>
        <taxon>Camelineae</taxon>
        <taxon>Arabidopsis</taxon>
    </lineage>
</organism>
<dbReference type="SUPFAM" id="SSF56112">
    <property type="entry name" value="Protein kinase-like (PK-like)"/>
    <property type="match status" value="1"/>
</dbReference>
<reference evidence="9" key="2">
    <citation type="submission" date="2016-03" db="EMBL/GenBank/DDBJ databases">
        <title>Full-length assembly of Arabidopsis thaliana Ler reveals the complement of translocations and inversions.</title>
        <authorList>
            <person name="Zapata L."/>
            <person name="Schneeberger K."/>
            <person name="Ossowski S."/>
        </authorList>
    </citation>
    <scope>NUCLEOTIDE SEQUENCE [LARGE SCALE GENOMIC DNA]</scope>
    <source>
        <tissue evidence="9">Leaf</tissue>
    </source>
</reference>
<evidence type="ECO:0000256" key="3">
    <source>
        <dbReference type="ARBA" id="ARBA00022840"/>
    </source>
</evidence>
<reference evidence="8 11" key="3">
    <citation type="submission" date="2019-12" db="EMBL/GenBank/DDBJ databases">
        <authorList>
            <person name="Jiao W.-B."/>
            <person name="Schneeberger K."/>
        </authorList>
    </citation>
    <scope>NUCLEOTIDE SEQUENCE [LARGE SCALE GENOMIC DNA]</scope>
    <source>
        <strain evidence="11">cv. C24</strain>
    </source>
</reference>
<dbReference type="PROSITE" id="PS50011">
    <property type="entry name" value="PROTEIN_KINASE_DOM"/>
    <property type="match status" value="1"/>
</dbReference>
<name>A0A178VGQ5_ARATH</name>
<dbReference type="GO" id="GO:0006397">
    <property type="term" value="P:mRNA processing"/>
    <property type="evidence" value="ECO:0007669"/>
    <property type="project" value="InterPro"/>
</dbReference>
<dbReference type="Gene3D" id="1.20.1440.180">
    <property type="entry name" value="KEN domain"/>
    <property type="match status" value="1"/>
</dbReference>
<dbReference type="SMART" id="SM00580">
    <property type="entry name" value="PUG"/>
    <property type="match status" value="1"/>
</dbReference>
<dbReference type="EMBL" id="LUHQ01000003">
    <property type="protein sequence ID" value="OAP04858.1"/>
    <property type="molecule type" value="Genomic_DNA"/>
</dbReference>
<feature type="compositionally biased region" description="Basic and acidic residues" evidence="4">
    <location>
        <begin position="51"/>
        <end position="63"/>
    </location>
</feature>
<evidence type="ECO:0000256" key="1">
    <source>
        <dbReference type="ARBA" id="ARBA00022729"/>
    </source>
</evidence>
<keyword evidence="1 5" id="KW-0732">Signal</keyword>
<dbReference type="Gene3D" id="3.30.200.20">
    <property type="entry name" value="Phosphorylase Kinase, domain 1"/>
    <property type="match status" value="1"/>
</dbReference>
<dbReference type="InterPro" id="IPR000719">
    <property type="entry name" value="Prot_kinase_dom"/>
</dbReference>
<reference evidence="10" key="1">
    <citation type="journal article" date="2016" name="Proc. Natl. Acad. Sci. U.S.A.">
        <title>Chromosome-level assembly of Arabidopsis thaliana Ler reveals the extent of translocation and inversion polymorphisms.</title>
        <authorList>
            <person name="Zapata L."/>
            <person name="Ding J."/>
            <person name="Willing E.M."/>
            <person name="Hartwig B."/>
            <person name="Bezdan D."/>
            <person name="Jiao W.B."/>
            <person name="Patel V."/>
            <person name="Velikkakam James G."/>
            <person name="Koornneef M."/>
            <person name="Ossowski S."/>
            <person name="Schneeberger K."/>
        </authorList>
    </citation>
    <scope>NUCLEOTIDE SEQUENCE [LARGE SCALE GENOMIC DNA]</scope>
    <source>
        <strain evidence="10">cv. Landsberg erecta</strain>
    </source>
</reference>
<feature type="signal peptide" evidence="5">
    <location>
        <begin position="1"/>
        <end position="17"/>
    </location>
</feature>
<feature type="chain" id="PRO_5036010040" evidence="5">
    <location>
        <begin position="18"/>
        <end position="554"/>
    </location>
</feature>
<dbReference type="AlphaFoldDB" id="A0A178VGQ5"/>
<evidence type="ECO:0000313" key="9">
    <source>
        <dbReference type="EMBL" id="OAP04858.1"/>
    </source>
</evidence>
<proteinExistence type="predicted"/>
<dbReference type="InterPro" id="IPR045133">
    <property type="entry name" value="IRE1/2-like"/>
</dbReference>
<dbReference type="Pfam" id="PF06479">
    <property type="entry name" value="Ribonuc_2-5A"/>
    <property type="match status" value="1"/>
</dbReference>
<dbReference type="InterPro" id="IPR010513">
    <property type="entry name" value="KEN_dom"/>
</dbReference>
<feature type="region of interest" description="Disordered" evidence="4">
    <location>
        <begin position="36"/>
        <end position="85"/>
    </location>
</feature>
<evidence type="ECO:0000313" key="8">
    <source>
        <dbReference type="EMBL" id="CAA0382108.1"/>
    </source>
</evidence>
<evidence type="ECO:0000259" key="7">
    <source>
        <dbReference type="PROSITE" id="PS51392"/>
    </source>
</evidence>
<evidence type="ECO:0000313" key="11">
    <source>
        <dbReference type="Proteomes" id="UP000434276"/>
    </source>
</evidence>
<dbReference type="ExpressionAtlas" id="A0A178VGQ5">
    <property type="expression patterns" value="baseline and differential"/>
</dbReference>
<keyword evidence="2" id="KW-0547">Nucleotide-binding</keyword>
<sequence>MWLLAISLVGLLVVVVCVFLRFSKDKGLDGIVNEKKRDKNSAPRVSASGEDGTKNEQVEKKSDPSGGLGEENEKTNSESKVLSVPSDQNINKTLPVMLPSLELRKYDENETPGKVVNRRLLVSTNEMKYGRNGYEVFQGVYGRRSSVAVKCLDLAHTTEAFIQNEIDNHCLCDDHSNIIRFHGLEQDQSFAYICLEPWKCSLDDLIKLSVRRTKRDTQAVAPVDDLEKVMKRIKFWKEKGKPLPLTPMLKLMRDVVCGLAHLHKLKIIHRNLNPQNVLIIVKDMTLTAKISDMSLSKHLGGKKSSYKHLATCSGSSGWQAPEQLNKDKKKKEDFPADMFNFGCLLHYAVMGTHPFGSPSERDTNIKTNNKTNLSLVTNLEAINLIEQLLNYKPDLRPSATQVLLHPLFWDSEKRLFFLREASDRIELDITMWGDLNKTIAPRVLGESKDWASKLGKTFITHIENLAQAQPGQESRQYNRSYKYWSLRHLLRLIRNILSHHREILDDPKIKEMVGKVPEGLDIFFTARFPNLMMEIYAFISMHCKGEEAFEKYFN</sequence>